<name>A0A645IQ22_9ZZZZ</name>
<gene>
    <name evidence="2" type="ORF">SDC9_198071</name>
</gene>
<dbReference type="Gene3D" id="3.40.50.1980">
    <property type="entry name" value="Nitrogenase molybdenum iron protein domain"/>
    <property type="match status" value="1"/>
</dbReference>
<sequence>MVAGKGSLPDTVIRLTGGKNIAAEVNQEYFKASYDWLLQNPPDVIVWTASGSPEQSHSFWKQLEAVRKGWVVTGIDPDLIQRPGPRLPDGIGMLRTKLEHFR</sequence>
<dbReference type="AlphaFoldDB" id="A0A645IQ22"/>
<protein>
    <recommendedName>
        <fullName evidence="1">Fe/B12 periplasmic-binding domain-containing protein</fullName>
    </recommendedName>
</protein>
<dbReference type="InterPro" id="IPR002491">
    <property type="entry name" value="ABC_transptr_periplasmic_BD"/>
</dbReference>
<proteinExistence type="predicted"/>
<dbReference type="SUPFAM" id="SSF53807">
    <property type="entry name" value="Helical backbone' metal receptor"/>
    <property type="match status" value="1"/>
</dbReference>
<dbReference type="GO" id="GO:0071281">
    <property type="term" value="P:cellular response to iron ion"/>
    <property type="evidence" value="ECO:0007669"/>
    <property type="project" value="TreeGrafter"/>
</dbReference>
<accession>A0A645IQ22</accession>
<dbReference type="PANTHER" id="PTHR30535:SF34">
    <property type="entry name" value="MOLYBDATE-BINDING PROTEIN MOLA"/>
    <property type="match status" value="1"/>
</dbReference>
<dbReference type="InterPro" id="IPR050902">
    <property type="entry name" value="ABC_Transporter_SBP"/>
</dbReference>
<dbReference type="PROSITE" id="PS50983">
    <property type="entry name" value="FE_B12_PBP"/>
    <property type="match status" value="1"/>
</dbReference>
<feature type="domain" description="Fe/B12 periplasmic-binding" evidence="1">
    <location>
        <begin position="1"/>
        <end position="102"/>
    </location>
</feature>
<dbReference type="Pfam" id="PF01497">
    <property type="entry name" value="Peripla_BP_2"/>
    <property type="match status" value="1"/>
</dbReference>
<evidence type="ECO:0000259" key="1">
    <source>
        <dbReference type="PROSITE" id="PS50983"/>
    </source>
</evidence>
<reference evidence="2" key="1">
    <citation type="submission" date="2019-08" db="EMBL/GenBank/DDBJ databases">
        <authorList>
            <person name="Kucharzyk K."/>
            <person name="Murdoch R.W."/>
            <person name="Higgins S."/>
            <person name="Loffler F."/>
        </authorList>
    </citation>
    <scope>NUCLEOTIDE SEQUENCE</scope>
</reference>
<comment type="caution">
    <text evidence="2">The sequence shown here is derived from an EMBL/GenBank/DDBJ whole genome shotgun (WGS) entry which is preliminary data.</text>
</comment>
<dbReference type="EMBL" id="VSSQ01114628">
    <property type="protein sequence ID" value="MPN50444.1"/>
    <property type="molecule type" value="Genomic_DNA"/>
</dbReference>
<organism evidence="2">
    <name type="scientific">bioreactor metagenome</name>
    <dbReference type="NCBI Taxonomy" id="1076179"/>
    <lineage>
        <taxon>unclassified sequences</taxon>
        <taxon>metagenomes</taxon>
        <taxon>ecological metagenomes</taxon>
    </lineage>
</organism>
<dbReference type="PANTHER" id="PTHR30535">
    <property type="entry name" value="VITAMIN B12-BINDING PROTEIN"/>
    <property type="match status" value="1"/>
</dbReference>
<evidence type="ECO:0000313" key="2">
    <source>
        <dbReference type="EMBL" id="MPN50444.1"/>
    </source>
</evidence>